<evidence type="ECO:0000313" key="2">
    <source>
        <dbReference type="EMBL" id="KFF22669.1"/>
    </source>
</evidence>
<feature type="signal peptide" evidence="1">
    <location>
        <begin position="1"/>
        <end position="24"/>
    </location>
</feature>
<gene>
    <name evidence="2" type="ORF">IW16_26700</name>
</gene>
<name>A0ABR4UFG4_9FLAO</name>
<keyword evidence="1" id="KW-0732">Signal</keyword>
<accession>A0ABR4UFG4</accession>
<dbReference type="RefSeq" id="WP_034751680.1">
    <property type="nucleotide sequence ID" value="NZ_JPRI01000014.1"/>
</dbReference>
<dbReference type="EMBL" id="JPRI01000014">
    <property type="protein sequence ID" value="KFF22669.1"/>
    <property type="molecule type" value="Genomic_DNA"/>
</dbReference>
<evidence type="ECO:0000313" key="3">
    <source>
        <dbReference type="Proteomes" id="UP000028719"/>
    </source>
</evidence>
<reference evidence="2 3" key="1">
    <citation type="submission" date="2014-07" db="EMBL/GenBank/DDBJ databases">
        <title>Genome of Chryseobacterium vrystaatense LMG 22846.</title>
        <authorList>
            <person name="Pipes S.E."/>
            <person name="Stropko S.J."/>
            <person name="Newman J.D."/>
        </authorList>
    </citation>
    <scope>NUCLEOTIDE SEQUENCE [LARGE SCALE GENOMIC DNA]</scope>
    <source>
        <strain evidence="2 3">LMG 22846</strain>
    </source>
</reference>
<comment type="caution">
    <text evidence="2">The sequence shown here is derived from an EMBL/GenBank/DDBJ whole genome shotgun (WGS) entry which is preliminary data.</text>
</comment>
<protein>
    <submittedName>
        <fullName evidence="2">Uncharacterized protein</fullName>
    </submittedName>
</protein>
<dbReference type="Proteomes" id="UP000028719">
    <property type="component" value="Unassembled WGS sequence"/>
</dbReference>
<organism evidence="2 3">
    <name type="scientific">Chryseobacterium vrystaatense</name>
    <dbReference type="NCBI Taxonomy" id="307480"/>
    <lineage>
        <taxon>Bacteria</taxon>
        <taxon>Pseudomonadati</taxon>
        <taxon>Bacteroidota</taxon>
        <taxon>Flavobacteriia</taxon>
        <taxon>Flavobacteriales</taxon>
        <taxon>Weeksellaceae</taxon>
        <taxon>Chryseobacterium group</taxon>
        <taxon>Chryseobacterium</taxon>
    </lineage>
</organism>
<keyword evidence="3" id="KW-1185">Reference proteome</keyword>
<evidence type="ECO:0000256" key="1">
    <source>
        <dbReference type="SAM" id="SignalP"/>
    </source>
</evidence>
<feature type="chain" id="PRO_5047326288" evidence="1">
    <location>
        <begin position="25"/>
        <end position="182"/>
    </location>
</feature>
<proteinExistence type="predicted"/>
<sequence>MKFPIFKSLLILIVFFSSSPEINAQGLHFFDFDQVDYYSTDISTQGISNIEYQRKKNSYEYKKISKKDALFLSILRNNYPEKIEEDFPEKLIKYGFKKNNLDKKLYPEINDIFSEKNCSDNLESLCIPIFRDILIFSKKNKIIGIAKICYSCHLATIIGTEKSIRNFGSCGDFIKLEKIMGK</sequence>